<protein>
    <submittedName>
        <fullName evidence="10">Putative endopeptidase</fullName>
    </submittedName>
</protein>
<dbReference type="OrthoDB" id="9775677at2"/>
<comment type="caution">
    <text evidence="10">The sequence shown here is derived from an EMBL/GenBank/DDBJ whole genome shotgun (WGS) entry which is preliminary data.</text>
</comment>
<evidence type="ECO:0000313" key="10">
    <source>
        <dbReference type="EMBL" id="ROR73910.1"/>
    </source>
</evidence>
<dbReference type="Gene3D" id="1.10.1380.10">
    <property type="entry name" value="Neutral endopeptidase , domain2"/>
    <property type="match status" value="1"/>
</dbReference>
<evidence type="ECO:0000256" key="7">
    <source>
        <dbReference type="ARBA" id="ARBA00023049"/>
    </source>
</evidence>
<dbReference type="PROSITE" id="PS51885">
    <property type="entry name" value="NEPRILYSIN"/>
    <property type="match status" value="1"/>
</dbReference>
<dbReference type="Proteomes" id="UP000280668">
    <property type="component" value="Unassembled WGS sequence"/>
</dbReference>
<dbReference type="Pfam" id="PF05649">
    <property type="entry name" value="Peptidase_M13_N"/>
    <property type="match status" value="1"/>
</dbReference>
<name>A0A3N2BFC5_9MICO</name>
<dbReference type="GO" id="GO:0016485">
    <property type="term" value="P:protein processing"/>
    <property type="evidence" value="ECO:0007669"/>
    <property type="project" value="TreeGrafter"/>
</dbReference>
<sequence length="670" mass="75145">MTLDQTPAMTDAEAIDENIRIQDDLYRHVNGRWLQQHEIPADRARDGSFTRLRDLSEEHTKAIIEDVAAGRYEEPLRPQAEQNTEKVGALYASFMDTERVESLGAFPLRADLDLLSAALNKDALTHAMGSLQPTGVTGGVGYLVNADFNDPDRYVVILVQSGLGLPDESYYREDSHAATRTAYVGHVTAMLAHSGLITEMEAMGAAEKIMAFETKLAAAHWDRVATREMDKLNNPMTWQQLVDAAPGFDWERWRSSLEVPQGAFDDLIVGMPDYMAAFARIWSEASAEELRLWLTWQVIHARAPYLSSAFVEENFDFYGKTLTGAQELRERWKRGVGLVEDAMGEAVGELYVARHFPPEHKARMQELVANLVSAYCESINALDWMGPETRERALEKLEAFTPKVGYPDTWRDYTALEIAADNLVGNVRSAALFEDRRELAKIGQPMDRSEWFMSPQTVNAYYNPTWNEIVFPAAILQPPFFDPEADDAWNYGGIGAVIGHEIGHGFDDQGSKYDGTGKMRDWWTAADREEFERRTEALIAQYDAYSPAQLDDTHTVNGALTVGENIGDLGGLSIGIKAYGIALREQGGLEAAPEIDGLTGLQRVFFSWGRIWREKSRDEEAIRLLTIDPHSPPEFRCNGVLRNLDAFHEAFDVAPGDALYLPPAERVRIW</sequence>
<keyword evidence="11" id="KW-1185">Reference proteome</keyword>
<accession>A0A3N2BFC5</accession>
<gene>
    <name evidence="10" type="ORF">EDD31_2303</name>
</gene>
<dbReference type="PANTHER" id="PTHR11733:SF167">
    <property type="entry name" value="FI17812P1-RELATED"/>
    <property type="match status" value="1"/>
</dbReference>
<dbReference type="CDD" id="cd08662">
    <property type="entry name" value="M13"/>
    <property type="match status" value="1"/>
</dbReference>
<dbReference type="PANTHER" id="PTHR11733">
    <property type="entry name" value="ZINC METALLOPROTEASE FAMILY M13 NEPRILYSIN-RELATED"/>
    <property type="match status" value="1"/>
</dbReference>
<dbReference type="SUPFAM" id="SSF55486">
    <property type="entry name" value="Metalloproteases ('zincins'), catalytic domain"/>
    <property type="match status" value="1"/>
</dbReference>
<evidence type="ECO:0000256" key="1">
    <source>
        <dbReference type="ARBA" id="ARBA00001947"/>
    </source>
</evidence>
<dbReference type="InterPro" id="IPR018497">
    <property type="entry name" value="Peptidase_M13_C"/>
</dbReference>
<comment type="cofactor">
    <cofactor evidence="1">
        <name>Zn(2+)</name>
        <dbReference type="ChEBI" id="CHEBI:29105"/>
    </cofactor>
</comment>
<organism evidence="10 11">
    <name type="scientific">Bogoriella caseilytica</name>
    <dbReference type="NCBI Taxonomy" id="56055"/>
    <lineage>
        <taxon>Bacteria</taxon>
        <taxon>Bacillati</taxon>
        <taxon>Actinomycetota</taxon>
        <taxon>Actinomycetes</taxon>
        <taxon>Micrococcales</taxon>
        <taxon>Bogoriellaceae</taxon>
        <taxon>Bogoriella</taxon>
    </lineage>
</organism>
<evidence type="ECO:0000313" key="11">
    <source>
        <dbReference type="Proteomes" id="UP000280668"/>
    </source>
</evidence>
<dbReference type="Pfam" id="PF01431">
    <property type="entry name" value="Peptidase_M13"/>
    <property type="match status" value="1"/>
</dbReference>
<evidence type="ECO:0000259" key="9">
    <source>
        <dbReference type="Pfam" id="PF05649"/>
    </source>
</evidence>
<dbReference type="GO" id="GO:0005886">
    <property type="term" value="C:plasma membrane"/>
    <property type="evidence" value="ECO:0007669"/>
    <property type="project" value="TreeGrafter"/>
</dbReference>
<reference evidence="10 11" key="1">
    <citation type="submission" date="2018-11" db="EMBL/GenBank/DDBJ databases">
        <title>Sequencing the genomes of 1000 actinobacteria strains.</title>
        <authorList>
            <person name="Klenk H.-P."/>
        </authorList>
    </citation>
    <scope>NUCLEOTIDE SEQUENCE [LARGE SCALE GENOMIC DNA]</scope>
    <source>
        <strain evidence="10 11">DSM 11294</strain>
    </source>
</reference>
<keyword evidence="6" id="KW-0862">Zinc</keyword>
<evidence type="ECO:0000259" key="8">
    <source>
        <dbReference type="Pfam" id="PF01431"/>
    </source>
</evidence>
<comment type="similarity">
    <text evidence="2">Belongs to the peptidase M13 family.</text>
</comment>
<dbReference type="InterPro" id="IPR042089">
    <property type="entry name" value="Peptidase_M13_dom_2"/>
</dbReference>
<evidence type="ECO:0000256" key="2">
    <source>
        <dbReference type="ARBA" id="ARBA00007357"/>
    </source>
</evidence>
<feature type="domain" description="Peptidase M13 C-terminal" evidence="8">
    <location>
        <begin position="459"/>
        <end position="667"/>
    </location>
</feature>
<evidence type="ECO:0000256" key="5">
    <source>
        <dbReference type="ARBA" id="ARBA00022801"/>
    </source>
</evidence>
<feature type="domain" description="Peptidase M13 N-terminal" evidence="9">
    <location>
        <begin position="22"/>
        <end position="407"/>
    </location>
</feature>
<dbReference type="PRINTS" id="PR00786">
    <property type="entry name" value="NEPRILYSIN"/>
</dbReference>
<proteinExistence type="inferred from homology"/>
<keyword evidence="4" id="KW-0479">Metal-binding</keyword>
<dbReference type="GO" id="GO:0046872">
    <property type="term" value="F:metal ion binding"/>
    <property type="evidence" value="ECO:0007669"/>
    <property type="project" value="UniProtKB-KW"/>
</dbReference>
<dbReference type="InterPro" id="IPR000718">
    <property type="entry name" value="Peptidase_M13"/>
</dbReference>
<dbReference type="Gene3D" id="3.40.390.10">
    <property type="entry name" value="Collagenase (Catalytic Domain)"/>
    <property type="match status" value="1"/>
</dbReference>
<dbReference type="GO" id="GO:0004222">
    <property type="term" value="F:metalloendopeptidase activity"/>
    <property type="evidence" value="ECO:0007669"/>
    <property type="project" value="InterPro"/>
</dbReference>
<dbReference type="InterPro" id="IPR024079">
    <property type="entry name" value="MetalloPept_cat_dom_sf"/>
</dbReference>
<evidence type="ECO:0000256" key="6">
    <source>
        <dbReference type="ARBA" id="ARBA00022833"/>
    </source>
</evidence>
<evidence type="ECO:0000256" key="4">
    <source>
        <dbReference type="ARBA" id="ARBA00022723"/>
    </source>
</evidence>
<keyword evidence="5" id="KW-0378">Hydrolase</keyword>
<dbReference type="AlphaFoldDB" id="A0A3N2BFC5"/>
<dbReference type="RefSeq" id="WP_123304269.1">
    <property type="nucleotide sequence ID" value="NZ_RKHK01000001.1"/>
</dbReference>
<keyword evidence="3" id="KW-0645">Protease</keyword>
<dbReference type="InterPro" id="IPR008753">
    <property type="entry name" value="Peptidase_M13_N"/>
</dbReference>
<evidence type="ECO:0000256" key="3">
    <source>
        <dbReference type="ARBA" id="ARBA00022670"/>
    </source>
</evidence>
<dbReference type="EMBL" id="RKHK01000001">
    <property type="protein sequence ID" value="ROR73910.1"/>
    <property type="molecule type" value="Genomic_DNA"/>
</dbReference>
<keyword evidence="7" id="KW-0482">Metalloprotease</keyword>